<evidence type="ECO:0000313" key="1">
    <source>
        <dbReference type="EMBL" id="VDP73254.1"/>
    </source>
</evidence>
<reference evidence="3" key="1">
    <citation type="submission" date="2016-06" db="UniProtKB">
        <authorList>
            <consortium name="WormBaseParasite"/>
        </authorList>
    </citation>
    <scope>IDENTIFICATION</scope>
</reference>
<gene>
    <name evidence="1" type="ORF">ECPE_LOCUS4651</name>
</gene>
<dbReference type="AlphaFoldDB" id="A0A183ACG6"/>
<sequence length="78" mass="9179">MNDDQLVETEKWKVDQGGSQLEQEKVLVHTNLGTSIRELAEEIFWAKYKDLNLRINVEPAKGYLLKARDRSYESLQIW</sequence>
<keyword evidence="2" id="KW-1185">Reference proteome</keyword>
<dbReference type="WBParaSite" id="ECPE_0000466301-mRNA-1">
    <property type="protein sequence ID" value="ECPE_0000466301-mRNA-1"/>
    <property type="gene ID" value="ECPE_0000466301"/>
</dbReference>
<protein>
    <submittedName>
        <fullName evidence="3">tRNA pseudouridine(13) synthase TruD</fullName>
    </submittedName>
</protein>
<reference evidence="1 2" key="2">
    <citation type="submission" date="2018-11" db="EMBL/GenBank/DDBJ databases">
        <authorList>
            <consortium name="Pathogen Informatics"/>
        </authorList>
    </citation>
    <scope>NUCLEOTIDE SEQUENCE [LARGE SCALE GENOMIC DNA]</scope>
    <source>
        <strain evidence="1 2">Egypt</strain>
    </source>
</reference>
<organism evidence="3">
    <name type="scientific">Echinostoma caproni</name>
    <dbReference type="NCBI Taxonomy" id="27848"/>
    <lineage>
        <taxon>Eukaryota</taxon>
        <taxon>Metazoa</taxon>
        <taxon>Spiralia</taxon>
        <taxon>Lophotrochozoa</taxon>
        <taxon>Platyhelminthes</taxon>
        <taxon>Trematoda</taxon>
        <taxon>Digenea</taxon>
        <taxon>Plagiorchiida</taxon>
        <taxon>Echinostomata</taxon>
        <taxon>Echinostomatoidea</taxon>
        <taxon>Echinostomatidae</taxon>
        <taxon>Echinostoma</taxon>
    </lineage>
</organism>
<accession>A0A183ACG6</accession>
<evidence type="ECO:0000313" key="3">
    <source>
        <dbReference type="WBParaSite" id="ECPE_0000466301-mRNA-1"/>
    </source>
</evidence>
<name>A0A183ACG6_9TREM</name>
<proteinExistence type="predicted"/>
<evidence type="ECO:0000313" key="2">
    <source>
        <dbReference type="Proteomes" id="UP000272942"/>
    </source>
</evidence>
<dbReference type="EMBL" id="UZAN01041509">
    <property type="protein sequence ID" value="VDP73254.1"/>
    <property type="molecule type" value="Genomic_DNA"/>
</dbReference>
<dbReference type="Proteomes" id="UP000272942">
    <property type="component" value="Unassembled WGS sequence"/>
</dbReference>